<keyword evidence="3" id="KW-0378">Hydrolase</keyword>
<dbReference type="Pfam" id="PF00293">
    <property type="entry name" value="NUDIX"/>
    <property type="match status" value="1"/>
</dbReference>
<proteinExistence type="predicted"/>
<comment type="caution">
    <text evidence="3">The sequence shown here is derived from an EMBL/GenBank/DDBJ whole genome shotgun (WGS) entry which is preliminary data.</text>
</comment>
<dbReference type="GO" id="GO:0016787">
    <property type="term" value="F:hydrolase activity"/>
    <property type="evidence" value="ECO:0007669"/>
    <property type="project" value="UniProtKB-KW"/>
</dbReference>
<evidence type="ECO:0000313" key="3">
    <source>
        <dbReference type="EMBL" id="KAF0465058.1"/>
    </source>
</evidence>
<evidence type="ECO:0000313" key="4">
    <source>
        <dbReference type="Proteomes" id="UP000439903"/>
    </source>
</evidence>
<dbReference type="Proteomes" id="UP000439903">
    <property type="component" value="Unassembled WGS sequence"/>
</dbReference>
<dbReference type="OrthoDB" id="2447950at2759"/>
<gene>
    <name evidence="3" type="ORF">F8M41_026367</name>
</gene>
<name>A0A8H4A9E9_GIGMA</name>
<reference evidence="3 4" key="1">
    <citation type="journal article" date="2019" name="Environ. Microbiol.">
        <title>At the nexus of three kingdoms: the genome of the mycorrhizal fungus Gigaspora margarita provides insights into plant, endobacterial and fungal interactions.</title>
        <authorList>
            <person name="Venice F."/>
            <person name="Ghignone S."/>
            <person name="Salvioli di Fossalunga A."/>
            <person name="Amselem J."/>
            <person name="Novero M."/>
            <person name="Xianan X."/>
            <person name="Sedzielewska Toro K."/>
            <person name="Morin E."/>
            <person name="Lipzen A."/>
            <person name="Grigoriev I.V."/>
            <person name="Henrissat B."/>
            <person name="Martin F.M."/>
            <person name="Bonfante P."/>
        </authorList>
    </citation>
    <scope>NUCLEOTIDE SEQUENCE [LARGE SCALE GENOMIC DNA]</scope>
    <source>
        <strain evidence="3 4">BEG34</strain>
    </source>
</reference>
<dbReference type="InterPro" id="IPR015797">
    <property type="entry name" value="NUDIX_hydrolase-like_dom_sf"/>
</dbReference>
<feature type="region of interest" description="Disordered" evidence="1">
    <location>
        <begin position="176"/>
        <end position="197"/>
    </location>
</feature>
<accession>A0A8H4A9E9</accession>
<dbReference type="InterPro" id="IPR000086">
    <property type="entry name" value="NUDIX_hydrolase_dom"/>
</dbReference>
<dbReference type="PROSITE" id="PS51462">
    <property type="entry name" value="NUDIX"/>
    <property type="match status" value="1"/>
</dbReference>
<dbReference type="Gene3D" id="3.90.79.10">
    <property type="entry name" value="Nucleoside Triphosphate Pyrophosphohydrolase"/>
    <property type="match status" value="1"/>
</dbReference>
<evidence type="ECO:0000259" key="2">
    <source>
        <dbReference type="PROSITE" id="PS51462"/>
    </source>
</evidence>
<dbReference type="SUPFAM" id="SSF55811">
    <property type="entry name" value="Nudix"/>
    <property type="match status" value="1"/>
</dbReference>
<dbReference type="EMBL" id="WTPW01000981">
    <property type="protein sequence ID" value="KAF0465058.1"/>
    <property type="molecule type" value="Genomic_DNA"/>
</dbReference>
<organism evidence="3 4">
    <name type="scientific">Gigaspora margarita</name>
    <dbReference type="NCBI Taxonomy" id="4874"/>
    <lineage>
        <taxon>Eukaryota</taxon>
        <taxon>Fungi</taxon>
        <taxon>Fungi incertae sedis</taxon>
        <taxon>Mucoromycota</taxon>
        <taxon>Glomeromycotina</taxon>
        <taxon>Glomeromycetes</taxon>
        <taxon>Diversisporales</taxon>
        <taxon>Gigasporaceae</taxon>
        <taxon>Gigaspora</taxon>
    </lineage>
</organism>
<feature type="domain" description="Nudix hydrolase" evidence="2">
    <location>
        <begin position="30"/>
        <end position="167"/>
    </location>
</feature>
<feature type="compositionally biased region" description="Basic residues" evidence="1">
    <location>
        <begin position="176"/>
        <end position="185"/>
    </location>
</feature>
<dbReference type="AlphaFoldDB" id="A0A8H4A9E9"/>
<sequence>MQDQYATLKKDYSIINDSNIKYESYIRVLNEMKSCYGFSVDEALSQQVFLSRRNNPTKNYYGKYQVPGGRKNKNELYEKCGQREVFEEIQIEIHELEFIALYEGFRLFLDGKKCMFKCALYFAMIGNQVPKQTETCNNDEWFVVDLKDFGKYDLTDSLREFKSEIIEKINSKFRKNRKNVNKKRKIGEPEKKLERKR</sequence>
<keyword evidence="4" id="KW-1185">Reference proteome</keyword>
<evidence type="ECO:0000256" key="1">
    <source>
        <dbReference type="SAM" id="MobiDB-lite"/>
    </source>
</evidence>
<protein>
    <submittedName>
        <fullName evidence="3">NUDIX hydrolase</fullName>
    </submittedName>
</protein>
<feature type="compositionally biased region" description="Basic and acidic residues" evidence="1">
    <location>
        <begin position="186"/>
        <end position="197"/>
    </location>
</feature>